<sequence>MQIVISRSTEGGGPSETADGSKCISEIDEHAEEKLCNSSDGSRLSEIEQLDELNRLTEILQSRVVDLSNVDEQGKKNPSMTAGAEAAGAVLALGNLRTTVEEKQADLNTVIGETSNPHFRSTIRDEIGASPVEIAKAYMGSRTSELGISSQSISLKDRRAPLHSDDFASKPYIPTPSPKSSICWPGAMVQDQHGYLTPQTQRGRIGLHNLPQTPYSRTVNSRSSPKLQGGGDRSINISSTHWKRPQTPIYGDRQVKPMSDISDDGYGSVGPIRRIRQKVVSTTPSREAGPSHPTKYGPWLTENTDTPKSFFPAVKKNLEPGASSSTPKFQPVDSKAPNFNGGVSTVHPQSTEIARKILEHLDRTVPTPKEKSAEIKLATAWKKPPSSEFNTSMPNGQFSIPRSGGIDFHKSSELVGRNFSVQRNEERGSSFLKVQPEQRKSIGVTDAVNKSTLVSHTVFGIAGFGCDGTGAKTGPSLDFKKIDHSQTNTHEVSAGLGDSGRTEMNQLLPLHNQIDGQDVSKVVSNASGNEILNLQKKHPTHSSGNRPALTSISIGKPGRKHAVSFDNGSGFTFPVSASSGVLSEPPTPSIMPSFSASGLPQQKEGSSVPSYTFGSKKSSPTLVFTFPSTSTSTFDDARDDASTIKFNFGSDKKTREIMQLEQAIECKITGITVGRFGSASWFCHCSELRGNRVNTHLPMVGPARLIPPRIHRP</sequence>
<dbReference type="PANTHER" id="PTHR33416">
    <property type="entry name" value="NUCLEAR PORE COMPLEX PROTEIN NUP1"/>
    <property type="match status" value="1"/>
</dbReference>
<feature type="compositionally biased region" description="Polar residues" evidence="1">
    <location>
        <begin position="210"/>
        <end position="226"/>
    </location>
</feature>
<organism evidence="2 3">
    <name type="scientific">Tetracentron sinense</name>
    <name type="common">Spur-leaf</name>
    <dbReference type="NCBI Taxonomy" id="13715"/>
    <lineage>
        <taxon>Eukaryota</taxon>
        <taxon>Viridiplantae</taxon>
        <taxon>Streptophyta</taxon>
        <taxon>Embryophyta</taxon>
        <taxon>Tracheophyta</taxon>
        <taxon>Spermatophyta</taxon>
        <taxon>Magnoliopsida</taxon>
        <taxon>Trochodendrales</taxon>
        <taxon>Trochodendraceae</taxon>
        <taxon>Tetracentron</taxon>
    </lineage>
</organism>
<dbReference type="EMBL" id="JABCRI010000015">
    <property type="protein sequence ID" value="KAF8393208.1"/>
    <property type="molecule type" value="Genomic_DNA"/>
</dbReference>
<dbReference type="OMA" id="KPSACWP"/>
<accession>A0A835D7D6</accession>
<feature type="region of interest" description="Disordered" evidence="1">
    <location>
        <begin position="579"/>
        <end position="615"/>
    </location>
</feature>
<feature type="region of interest" description="Disordered" evidence="1">
    <location>
        <begin position="536"/>
        <end position="565"/>
    </location>
</feature>
<feature type="compositionally biased region" description="Polar residues" evidence="1">
    <location>
        <begin position="541"/>
        <end position="553"/>
    </location>
</feature>
<name>A0A835D7D6_TETSI</name>
<dbReference type="AlphaFoldDB" id="A0A835D7D6"/>
<proteinExistence type="predicted"/>
<feature type="region of interest" description="Disordered" evidence="1">
    <location>
        <begin position="209"/>
        <end position="300"/>
    </location>
</feature>
<feature type="compositionally biased region" description="Polar residues" evidence="1">
    <location>
        <begin position="590"/>
        <end position="615"/>
    </location>
</feature>
<reference evidence="2 3" key="1">
    <citation type="submission" date="2020-04" db="EMBL/GenBank/DDBJ databases">
        <title>Plant Genome Project.</title>
        <authorList>
            <person name="Zhang R.-G."/>
        </authorList>
    </citation>
    <scope>NUCLEOTIDE SEQUENCE [LARGE SCALE GENOMIC DNA]</scope>
    <source>
        <strain evidence="2">YNK0</strain>
        <tissue evidence="2">Leaf</tissue>
    </source>
</reference>
<protein>
    <submittedName>
        <fullName evidence="2">Uncharacterized protein</fullName>
    </submittedName>
</protein>
<dbReference type="Proteomes" id="UP000655225">
    <property type="component" value="Unassembled WGS sequence"/>
</dbReference>
<feature type="region of interest" description="Disordered" evidence="1">
    <location>
        <begin position="1"/>
        <end position="21"/>
    </location>
</feature>
<dbReference type="GO" id="GO:0005635">
    <property type="term" value="C:nuclear envelope"/>
    <property type="evidence" value="ECO:0007669"/>
    <property type="project" value="TreeGrafter"/>
</dbReference>
<evidence type="ECO:0000256" key="1">
    <source>
        <dbReference type="SAM" id="MobiDB-lite"/>
    </source>
</evidence>
<dbReference type="GO" id="GO:0071763">
    <property type="term" value="P:nuclear membrane organization"/>
    <property type="evidence" value="ECO:0007669"/>
    <property type="project" value="TreeGrafter"/>
</dbReference>
<evidence type="ECO:0000313" key="2">
    <source>
        <dbReference type="EMBL" id="KAF8393208.1"/>
    </source>
</evidence>
<gene>
    <name evidence="2" type="ORF">HHK36_021449</name>
</gene>
<evidence type="ECO:0000313" key="3">
    <source>
        <dbReference type="Proteomes" id="UP000655225"/>
    </source>
</evidence>
<keyword evidence="3" id="KW-1185">Reference proteome</keyword>
<dbReference type="PANTHER" id="PTHR33416:SF18">
    <property type="entry name" value="NUCLEOPORIN-LIKE PROTEIN"/>
    <property type="match status" value="1"/>
</dbReference>
<dbReference type="OrthoDB" id="653151at2759"/>
<comment type="caution">
    <text evidence="2">The sequence shown here is derived from an EMBL/GenBank/DDBJ whole genome shotgun (WGS) entry which is preliminary data.</text>
</comment>